<evidence type="ECO:0000313" key="2">
    <source>
        <dbReference type="EMBL" id="MBU3838655.1"/>
    </source>
</evidence>
<comment type="caution">
    <text evidence="2">The sequence shown here is derived from an EMBL/GenBank/DDBJ whole genome shotgun (WGS) entry which is preliminary data.</text>
</comment>
<accession>A0A948TDE3</accession>
<dbReference type="EMBL" id="JAHLFW010000084">
    <property type="protein sequence ID" value="MBU3838655.1"/>
    <property type="molecule type" value="Genomic_DNA"/>
</dbReference>
<keyword evidence="1" id="KW-0812">Transmembrane</keyword>
<reference evidence="2" key="2">
    <citation type="submission" date="2021-04" db="EMBL/GenBank/DDBJ databases">
        <authorList>
            <person name="Gilroy R."/>
        </authorList>
    </citation>
    <scope>NUCLEOTIDE SEQUENCE</scope>
    <source>
        <strain evidence="2">G4-2901</strain>
    </source>
</reference>
<dbReference type="Proteomes" id="UP000783796">
    <property type="component" value="Unassembled WGS sequence"/>
</dbReference>
<evidence type="ECO:0000256" key="1">
    <source>
        <dbReference type="SAM" id="Phobius"/>
    </source>
</evidence>
<name>A0A948TDE3_9BACT</name>
<reference evidence="2" key="1">
    <citation type="journal article" date="2021" name="PeerJ">
        <title>Extensive microbial diversity within the chicken gut microbiome revealed by metagenomics and culture.</title>
        <authorList>
            <person name="Gilroy R."/>
            <person name="Ravi A."/>
            <person name="Getino M."/>
            <person name="Pursley I."/>
            <person name="Horton D.L."/>
            <person name="Alikhan N.F."/>
            <person name="Baker D."/>
            <person name="Gharbi K."/>
            <person name="Hall N."/>
            <person name="Watson M."/>
            <person name="Adriaenssens E.M."/>
            <person name="Foster-Nyarko E."/>
            <person name="Jarju S."/>
            <person name="Secka A."/>
            <person name="Antonio M."/>
            <person name="Oren A."/>
            <person name="Chaudhuri R.R."/>
            <person name="La Ragione R."/>
            <person name="Hildebrand F."/>
            <person name="Pallen M.J."/>
        </authorList>
    </citation>
    <scope>NUCLEOTIDE SEQUENCE</scope>
    <source>
        <strain evidence="2">G4-2901</strain>
    </source>
</reference>
<gene>
    <name evidence="2" type="ORF">H9777_10180</name>
</gene>
<keyword evidence="1" id="KW-0472">Membrane</keyword>
<dbReference type="AlphaFoldDB" id="A0A948TDE3"/>
<organism evidence="2 3">
    <name type="scientific">Candidatus Phocaeicola faecigallinarum</name>
    <dbReference type="NCBI Taxonomy" id="2838732"/>
    <lineage>
        <taxon>Bacteria</taxon>
        <taxon>Pseudomonadati</taxon>
        <taxon>Bacteroidota</taxon>
        <taxon>Bacteroidia</taxon>
        <taxon>Bacteroidales</taxon>
        <taxon>Bacteroidaceae</taxon>
        <taxon>Phocaeicola</taxon>
    </lineage>
</organism>
<proteinExistence type="predicted"/>
<protein>
    <submittedName>
        <fullName evidence="2">Uncharacterized protein</fullName>
    </submittedName>
</protein>
<keyword evidence="1" id="KW-1133">Transmembrane helix</keyword>
<feature type="transmembrane region" description="Helical" evidence="1">
    <location>
        <begin position="12"/>
        <end position="37"/>
    </location>
</feature>
<sequence length="124" mass="14523">MFLHKEAGKYISRIVCMVMFVLIQFDVFGYDLIYAAYCDDTNSIVLSLDDESSINDSHDQYSEWSDPVYRTSSVRFFPDSVDSLFVIPDYSFEQYGVYIQPYVSKLPIYITDCHPYIMFRALLI</sequence>
<evidence type="ECO:0000313" key="3">
    <source>
        <dbReference type="Proteomes" id="UP000783796"/>
    </source>
</evidence>